<proteinExistence type="inferred from homology"/>
<comment type="PTM">
    <text evidence="7">Topaquinone (TPQ) is generated by copper-dependent autoxidation of a specific tyrosyl residue.</text>
</comment>
<name>A0ABR4F2J8_9PEZI</name>
<evidence type="ECO:0000256" key="7">
    <source>
        <dbReference type="RuleBase" id="RU000672"/>
    </source>
</evidence>
<dbReference type="InterPro" id="IPR036460">
    <property type="entry name" value="Cu_amine_oxidase_C_sf"/>
</dbReference>
<dbReference type="Gene3D" id="3.10.450.40">
    <property type="match status" value="2"/>
</dbReference>
<reference evidence="11 12" key="1">
    <citation type="submission" date="2024-03" db="EMBL/GenBank/DDBJ databases">
        <title>A high-quality draft genome sequence of Diaporthe vaccinii, a causative agent of upright dieback and viscid rot disease in cranberry plants.</title>
        <authorList>
            <person name="Sarrasin M."/>
            <person name="Lang B.F."/>
            <person name="Burger G."/>
        </authorList>
    </citation>
    <scope>NUCLEOTIDE SEQUENCE [LARGE SCALE GENOMIC DNA]</scope>
    <source>
        <strain evidence="11 12">IS7</strain>
    </source>
</reference>
<dbReference type="PANTHER" id="PTHR10638:SF33">
    <property type="entry name" value="AMINE OXIDASE"/>
    <property type="match status" value="1"/>
</dbReference>
<dbReference type="EC" id="1.4.3.-" evidence="7"/>
<keyword evidence="4 7" id="KW-0801">TPQ</keyword>
<feature type="region of interest" description="Disordered" evidence="8">
    <location>
        <begin position="452"/>
        <end position="489"/>
    </location>
</feature>
<evidence type="ECO:0000313" key="11">
    <source>
        <dbReference type="EMBL" id="KAL2288761.1"/>
    </source>
</evidence>
<accession>A0ABR4F2J8</accession>
<keyword evidence="3 7" id="KW-0479">Metal-binding</keyword>
<dbReference type="InterPro" id="IPR000269">
    <property type="entry name" value="Cu_amine_oxidase"/>
</dbReference>
<dbReference type="EMBL" id="JBAWTH010000015">
    <property type="protein sequence ID" value="KAL2288761.1"/>
    <property type="molecule type" value="Genomic_DNA"/>
</dbReference>
<comment type="cofactor">
    <cofactor evidence="7">
        <name>Cu cation</name>
        <dbReference type="ChEBI" id="CHEBI:23378"/>
    </cofactor>
    <text evidence="7">Contains 1 topaquinone per subunit.</text>
</comment>
<evidence type="ECO:0000256" key="8">
    <source>
        <dbReference type="SAM" id="MobiDB-lite"/>
    </source>
</evidence>
<dbReference type="InterPro" id="IPR016182">
    <property type="entry name" value="Cu_amine_oxidase_N-reg"/>
</dbReference>
<dbReference type="SUPFAM" id="SSF54416">
    <property type="entry name" value="Amine oxidase N-terminal region"/>
    <property type="match status" value="2"/>
</dbReference>
<dbReference type="InterPro" id="IPR015798">
    <property type="entry name" value="Cu_amine_oxidase_C"/>
</dbReference>
<feature type="domain" description="Copper amine oxidase N2-terminal" evidence="10">
    <location>
        <begin position="7"/>
        <end position="67"/>
    </location>
</feature>
<dbReference type="PANTHER" id="PTHR10638">
    <property type="entry name" value="COPPER AMINE OXIDASE"/>
    <property type="match status" value="1"/>
</dbReference>
<keyword evidence="6 7" id="KW-0186">Copper</keyword>
<evidence type="ECO:0000259" key="9">
    <source>
        <dbReference type="Pfam" id="PF01179"/>
    </source>
</evidence>
<evidence type="ECO:0000256" key="4">
    <source>
        <dbReference type="ARBA" id="ARBA00022772"/>
    </source>
</evidence>
<organism evidence="11 12">
    <name type="scientific">Diaporthe vaccinii</name>
    <dbReference type="NCBI Taxonomy" id="105482"/>
    <lineage>
        <taxon>Eukaryota</taxon>
        <taxon>Fungi</taxon>
        <taxon>Dikarya</taxon>
        <taxon>Ascomycota</taxon>
        <taxon>Pezizomycotina</taxon>
        <taxon>Sordariomycetes</taxon>
        <taxon>Sordariomycetidae</taxon>
        <taxon>Diaporthales</taxon>
        <taxon>Diaporthaceae</taxon>
        <taxon>Diaporthe</taxon>
        <taxon>Diaporthe eres species complex</taxon>
    </lineage>
</organism>
<keyword evidence="12" id="KW-1185">Reference proteome</keyword>
<dbReference type="Pfam" id="PF01179">
    <property type="entry name" value="Cu_amine_oxid"/>
    <property type="match status" value="2"/>
</dbReference>
<dbReference type="Gene3D" id="2.70.98.20">
    <property type="entry name" value="Copper amine oxidase, catalytic domain"/>
    <property type="match status" value="2"/>
</dbReference>
<feature type="domain" description="Copper amine oxidase catalytic" evidence="9">
    <location>
        <begin position="198"/>
        <end position="315"/>
    </location>
</feature>
<protein>
    <recommendedName>
        <fullName evidence="7">Amine oxidase</fullName>
        <ecNumber evidence="7">1.4.3.-</ecNumber>
    </recommendedName>
</protein>
<evidence type="ECO:0000256" key="1">
    <source>
        <dbReference type="ARBA" id="ARBA00001935"/>
    </source>
</evidence>
<feature type="compositionally biased region" description="Polar residues" evidence="8">
    <location>
        <begin position="470"/>
        <end position="480"/>
    </location>
</feature>
<evidence type="ECO:0000256" key="3">
    <source>
        <dbReference type="ARBA" id="ARBA00022723"/>
    </source>
</evidence>
<dbReference type="Pfam" id="PF02727">
    <property type="entry name" value="Cu_amine_oxidN2"/>
    <property type="match status" value="1"/>
</dbReference>
<comment type="caution">
    <text evidence="11">The sequence shown here is derived from an EMBL/GenBank/DDBJ whole genome shotgun (WGS) entry which is preliminary data.</text>
</comment>
<evidence type="ECO:0000313" key="12">
    <source>
        <dbReference type="Proteomes" id="UP001600888"/>
    </source>
</evidence>
<dbReference type="Proteomes" id="UP001600888">
    <property type="component" value="Unassembled WGS sequence"/>
</dbReference>
<evidence type="ECO:0000256" key="6">
    <source>
        <dbReference type="ARBA" id="ARBA00023008"/>
    </source>
</evidence>
<sequence>MVTAASHPLDPLSSDEVRQAARVLVSHLRVAKPDIRFKVIDLYEPAKDEVLAHLHHGRQRPNRRARVYYQLRNTATLVSAVVNINSATVVRTEGRPDSQGPVDWVEYEQITNLCNEHPEVLAEIEKLKLPPGDHYSIPLPLAPIFDVHTLELVHLEKLPMGLDAEVDEETQPWTPVKPVEYSAELLGADGLRKGLKPLQVVQPEGPSFAINQRAVSWQKWTFQLGWSLREGPILHDVRYDDRPLFYRVSMSEMTVPYGDPRSTYHRKQAFDLGDSGFGLTSNSLALGCDCLGLIAYFDGLRVAADGTPVVMPNVPGGHDLDLTKGRVYKILNTSKMNAVSGRPLGYKLHAEPSQMLMMGPDTFNCRRGLFATRPVWVTRYRDHELWAAGEFTNQSRGDTGLAGWAARDENTEDEDVVLWHSFGLTHVTRPEDFPVMPNEKLSCTLKPTSFFDLNPSNDVPRSDQRRNKSQLHQQAASSPASCYDPKPSL</sequence>
<comment type="cofactor">
    <cofactor evidence="1">
        <name>Cu cation</name>
        <dbReference type="ChEBI" id="CHEBI:23378"/>
    </cofactor>
</comment>
<evidence type="ECO:0000259" key="10">
    <source>
        <dbReference type="Pfam" id="PF02727"/>
    </source>
</evidence>
<keyword evidence="5 7" id="KW-0560">Oxidoreductase</keyword>
<comment type="similarity">
    <text evidence="2 7">Belongs to the copper/topaquinone oxidase family.</text>
</comment>
<evidence type="ECO:0000256" key="5">
    <source>
        <dbReference type="ARBA" id="ARBA00023002"/>
    </source>
</evidence>
<feature type="domain" description="Copper amine oxidase catalytic" evidence="9">
    <location>
        <begin position="318"/>
        <end position="456"/>
    </location>
</feature>
<dbReference type="SUPFAM" id="SSF49998">
    <property type="entry name" value="Amine oxidase catalytic domain"/>
    <property type="match status" value="2"/>
</dbReference>
<gene>
    <name evidence="11" type="ORF">FJTKL_03428</name>
</gene>
<evidence type="ECO:0000256" key="2">
    <source>
        <dbReference type="ARBA" id="ARBA00007983"/>
    </source>
</evidence>
<dbReference type="InterPro" id="IPR015800">
    <property type="entry name" value="Cu_amine_oxidase_N2"/>
</dbReference>